<proteinExistence type="predicted"/>
<evidence type="ECO:0000313" key="2">
    <source>
        <dbReference type="Proteomes" id="UP001156905"/>
    </source>
</evidence>
<accession>A0ABQ6BCB6</accession>
<organism evidence="1 2">
    <name type="scientific">Bradyrhizobium iriomotense</name>
    <dbReference type="NCBI Taxonomy" id="441950"/>
    <lineage>
        <taxon>Bacteria</taxon>
        <taxon>Pseudomonadati</taxon>
        <taxon>Pseudomonadota</taxon>
        <taxon>Alphaproteobacteria</taxon>
        <taxon>Hyphomicrobiales</taxon>
        <taxon>Nitrobacteraceae</taxon>
        <taxon>Bradyrhizobium</taxon>
    </lineage>
</organism>
<reference evidence="2" key="1">
    <citation type="journal article" date="2019" name="Int. J. Syst. Evol. Microbiol.">
        <title>The Global Catalogue of Microorganisms (GCM) 10K type strain sequencing project: providing services to taxonomists for standard genome sequencing and annotation.</title>
        <authorList>
            <consortium name="The Broad Institute Genomics Platform"/>
            <consortium name="The Broad Institute Genome Sequencing Center for Infectious Disease"/>
            <person name="Wu L."/>
            <person name="Ma J."/>
        </authorList>
    </citation>
    <scope>NUCLEOTIDE SEQUENCE [LARGE SCALE GENOMIC DNA]</scope>
    <source>
        <strain evidence="2">NBRC 102520</strain>
    </source>
</reference>
<name>A0ABQ6BCB6_9BRAD</name>
<comment type="caution">
    <text evidence="1">The sequence shown here is derived from an EMBL/GenBank/DDBJ whole genome shotgun (WGS) entry which is preliminary data.</text>
</comment>
<protein>
    <submittedName>
        <fullName evidence="1">Uncharacterized protein</fullName>
    </submittedName>
</protein>
<gene>
    <name evidence="1" type="ORF">GCM10007857_70050</name>
</gene>
<dbReference type="Proteomes" id="UP001156905">
    <property type="component" value="Unassembled WGS sequence"/>
</dbReference>
<evidence type="ECO:0000313" key="1">
    <source>
        <dbReference type="EMBL" id="GLR90291.1"/>
    </source>
</evidence>
<dbReference type="EMBL" id="BSOW01000032">
    <property type="protein sequence ID" value="GLR90291.1"/>
    <property type="molecule type" value="Genomic_DNA"/>
</dbReference>
<keyword evidence="2" id="KW-1185">Reference proteome</keyword>
<sequence length="90" mass="9912">MVRVYDDLTVGTRPSIATVRSGWSCCAIVSLPLFLPPLAPRRPATAVTEFAARSRATRQSLCSRPPSRNVDKNLFRKLSADNAFETRGYG</sequence>